<dbReference type="EMBL" id="NKUF01000024">
    <property type="protein sequence ID" value="PYD62739.1"/>
    <property type="molecule type" value="Genomic_DNA"/>
</dbReference>
<evidence type="ECO:0000256" key="5">
    <source>
        <dbReference type="ARBA" id="ARBA00022833"/>
    </source>
</evidence>
<dbReference type="Proteomes" id="UP000248301">
    <property type="component" value="Unassembled WGS sequence"/>
</dbReference>
<dbReference type="AlphaFoldDB" id="A0A318PR28"/>
<dbReference type="GO" id="GO:0008270">
    <property type="term" value="F:zinc ion binding"/>
    <property type="evidence" value="ECO:0007669"/>
    <property type="project" value="UniProtKB-UniRule"/>
</dbReference>
<dbReference type="GO" id="GO:0071555">
    <property type="term" value="P:cell wall organization"/>
    <property type="evidence" value="ECO:0007669"/>
    <property type="project" value="UniProtKB-KW"/>
</dbReference>
<protein>
    <recommendedName>
        <fullName evidence="9">D-alanyl-D-alanine dipeptidase</fullName>
        <shortName evidence="9">D-Ala-D-Ala dipeptidase</shortName>
        <ecNumber evidence="9">3.4.13.22</ecNumber>
    </recommendedName>
</protein>
<feature type="active site" description="Proton donor/acceptor" evidence="9">
    <location>
        <position position="220"/>
    </location>
</feature>
<dbReference type="GO" id="GO:0008237">
    <property type="term" value="F:metallopeptidase activity"/>
    <property type="evidence" value="ECO:0007669"/>
    <property type="project" value="UniProtKB-KW"/>
</dbReference>
<feature type="binding site" evidence="9">
    <location>
        <position position="162"/>
    </location>
    <ligand>
        <name>Zn(2+)</name>
        <dbReference type="ChEBI" id="CHEBI:29105"/>
        <note>catalytic</note>
    </ligand>
</feature>
<gene>
    <name evidence="9" type="primary">ddpX</name>
    <name evidence="11" type="ORF">CFR72_10875</name>
</gene>
<feature type="chain" id="PRO_5016282930" description="D-alanyl-D-alanine dipeptidase" evidence="10">
    <location>
        <begin position="22"/>
        <end position="255"/>
    </location>
</feature>
<evidence type="ECO:0000313" key="12">
    <source>
        <dbReference type="Proteomes" id="UP000248301"/>
    </source>
</evidence>
<comment type="caution">
    <text evidence="11">The sequence shown here is derived from an EMBL/GenBank/DDBJ whole genome shotgun (WGS) entry which is preliminary data.</text>
</comment>
<dbReference type="GO" id="GO:0006508">
    <property type="term" value="P:proteolysis"/>
    <property type="evidence" value="ECO:0007669"/>
    <property type="project" value="UniProtKB-KW"/>
</dbReference>
<comment type="cofactor">
    <cofactor evidence="9">
        <name>Zn(2+)</name>
        <dbReference type="ChEBI" id="CHEBI:29105"/>
    </cofactor>
    <text evidence="9">Binds 1 zinc ion per subunit.</text>
</comment>
<keyword evidence="10" id="KW-0732">Signal</keyword>
<feature type="binding site" evidence="9">
    <location>
        <position position="155"/>
    </location>
    <ligand>
        <name>Zn(2+)</name>
        <dbReference type="ChEBI" id="CHEBI:29105"/>
        <note>catalytic</note>
    </ligand>
</feature>
<dbReference type="HAMAP" id="MF_01924">
    <property type="entry name" value="A_A_dipeptidase"/>
    <property type="match status" value="1"/>
</dbReference>
<dbReference type="GO" id="GO:0160237">
    <property type="term" value="F:D-Ala-D-Ala dipeptidase activity"/>
    <property type="evidence" value="ECO:0007669"/>
    <property type="project" value="UniProtKB-EC"/>
</dbReference>
<dbReference type="PANTHER" id="PTHR43126:SF1">
    <property type="entry name" value="D-ALANYL-D-ALANINE DIPEPTIDASE"/>
    <property type="match status" value="1"/>
</dbReference>
<evidence type="ECO:0000256" key="4">
    <source>
        <dbReference type="ARBA" id="ARBA00022801"/>
    </source>
</evidence>
<keyword evidence="5 9" id="KW-0862">Zinc</keyword>
<evidence type="ECO:0000256" key="7">
    <source>
        <dbReference type="ARBA" id="ARBA00023049"/>
    </source>
</evidence>
<keyword evidence="6 9" id="KW-0224">Dipeptidase</keyword>
<dbReference type="EC" id="3.4.13.22" evidence="9"/>
<evidence type="ECO:0000256" key="8">
    <source>
        <dbReference type="ARBA" id="ARBA00023316"/>
    </source>
</evidence>
<dbReference type="SUPFAM" id="SSF55166">
    <property type="entry name" value="Hedgehog/DD-peptidase"/>
    <property type="match status" value="1"/>
</dbReference>
<dbReference type="CDD" id="cd14840">
    <property type="entry name" value="D-Ala-D-Ala_dipeptidase_Aad"/>
    <property type="match status" value="1"/>
</dbReference>
<evidence type="ECO:0000256" key="10">
    <source>
        <dbReference type="SAM" id="SignalP"/>
    </source>
</evidence>
<evidence type="ECO:0000256" key="6">
    <source>
        <dbReference type="ARBA" id="ARBA00022997"/>
    </source>
</evidence>
<dbReference type="Pfam" id="PF01427">
    <property type="entry name" value="Peptidase_M15"/>
    <property type="match status" value="1"/>
</dbReference>
<dbReference type="RefSeq" id="WP_110913982.1">
    <property type="nucleotide sequence ID" value="NZ_NKUF01000024.1"/>
</dbReference>
<proteinExistence type="inferred from homology"/>
<sequence length="255" mass="28757">MFRSACLVTISFYSVLQAANAAQASAPAIFHITPSRPVPELMEQALKATPPAPTAQEKKPDLVDLASLSPDFHFDVRYATDRNFIGYPVYSSSHAYMERPAAQALVRVQKALHAQGYGLLVYDAYRPWYVTKLFWDATPPDRHQFVADPAAGSMHNRGCAVDLTLYDLKSGQAVPMPSGYDEMTPRAYADYTGGTKSERENREILHKAMAREGFTQLPEEWWHFDYKDWRDYPVQNIRFEDIASSEPHAGHPASR</sequence>
<feature type="binding site" evidence="9">
    <location>
        <position position="223"/>
    </location>
    <ligand>
        <name>Zn(2+)</name>
        <dbReference type="ChEBI" id="CHEBI:29105"/>
        <note>catalytic</note>
    </ligand>
</feature>
<keyword evidence="4 9" id="KW-0378">Hydrolase</keyword>
<accession>A0A318PR28</accession>
<evidence type="ECO:0000256" key="3">
    <source>
        <dbReference type="ARBA" id="ARBA00022723"/>
    </source>
</evidence>
<name>A0A318PR28_9PROT</name>
<dbReference type="InterPro" id="IPR009045">
    <property type="entry name" value="Zn_M74/Hedgehog-like"/>
</dbReference>
<organism evidence="11 12">
    <name type="scientific">Gluconacetobacter entanii</name>
    <dbReference type="NCBI Taxonomy" id="108528"/>
    <lineage>
        <taxon>Bacteria</taxon>
        <taxon>Pseudomonadati</taxon>
        <taxon>Pseudomonadota</taxon>
        <taxon>Alphaproteobacteria</taxon>
        <taxon>Acetobacterales</taxon>
        <taxon>Acetobacteraceae</taxon>
        <taxon>Gluconacetobacter</taxon>
    </lineage>
</organism>
<keyword evidence="2 9" id="KW-0645">Protease</keyword>
<comment type="catalytic activity">
    <reaction evidence="1 9">
        <text>D-alanyl-D-alanine + H2O = 2 D-alanine</text>
        <dbReference type="Rhea" id="RHEA:20661"/>
        <dbReference type="ChEBI" id="CHEBI:15377"/>
        <dbReference type="ChEBI" id="CHEBI:57416"/>
        <dbReference type="ChEBI" id="CHEBI:57822"/>
        <dbReference type="EC" id="3.4.13.22"/>
    </reaction>
</comment>
<reference evidence="11 12" key="1">
    <citation type="submission" date="2017-07" db="EMBL/GenBank/DDBJ databases">
        <title>A draft genome sequence of Gluconacetobacter entanii LTH 4560.</title>
        <authorList>
            <person name="Skraban J."/>
            <person name="Cleenwerck I."/>
            <person name="Vandamme P."/>
            <person name="Trcek J."/>
        </authorList>
    </citation>
    <scope>NUCLEOTIDE SEQUENCE [LARGE SCALE GENOMIC DNA]</scope>
    <source>
        <strain evidence="11 12">LTH 4560</strain>
    </source>
</reference>
<evidence type="ECO:0000256" key="2">
    <source>
        <dbReference type="ARBA" id="ARBA00022670"/>
    </source>
</evidence>
<dbReference type="Gene3D" id="3.30.1380.10">
    <property type="match status" value="1"/>
</dbReference>
<dbReference type="PANTHER" id="PTHR43126">
    <property type="entry name" value="D-ALANYL-D-ALANINE DIPEPTIDASE"/>
    <property type="match status" value="1"/>
</dbReference>
<keyword evidence="8" id="KW-0961">Cell wall biogenesis/degradation</keyword>
<comment type="function">
    <text evidence="9">Catalyzes hydrolysis of the D-alanyl-D-alanine dipeptide.</text>
</comment>
<comment type="similarity">
    <text evidence="9">Belongs to the peptidase M15D family.</text>
</comment>
<dbReference type="InterPro" id="IPR000755">
    <property type="entry name" value="A_A_dipeptidase"/>
</dbReference>
<evidence type="ECO:0000256" key="9">
    <source>
        <dbReference type="HAMAP-Rule" id="MF_01924"/>
    </source>
</evidence>
<keyword evidence="7 9" id="KW-0482">Metalloprotease</keyword>
<feature type="signal peptide" evidence="10">
    <location>
        <begin position="1"/>
        <end position="21"/>
    </location>
</feature>
<evidence type="ECO:0000313" key="11">
    <source>
        <dbReference type="EMBL" id="PYD62739.1"/>
    </source>
</evidence>
<keyword evidence="3 9" id="KW-0479">Metal-binding</keyword>
<feature type="site" description="Transition state stabilizer" evidence="9">
    <location>
        <position position="126"/>
    </location>
</feature>
<evidence type="ECO:0000256" key="1">
    <source>
        <dbReference type="ARBA" id="ARBA00001362"/>
    </source>
</evidence>
<dbReference type="OrthoDB" id="9801430at2"/>